<protein>
    <submittedName>
        <fullName evidence="1">Uncharacterized protein</fullName>
    </submittedName>
</protein>
<proteinExistence type="predicted"/>
<reference evidence="1" key="1">
    <citation type="submission" date="2019-11" db="EMBL/GenBank/DDBJ databases">
        <title>Nori genome reveals adaptations in red seaweeds to the harsh intertidal environment.</title>
        <authorList>
            <person name="Wang D."/>
            <person name="Mao Y."/>
        </authorList>
    </citation>
    <scope>NUCLEOTIDE SEQUENCE</scope>
    <source>
        <tissue evidence="1">Gametophyte</tissue>
    </source>
</reference>
<gene>
    <name evidence="1" type="ORF">I4F81_008397</name>
</gene>
<dbReference type="Proteomes" id="UP000798662">
    <property type="component" value="Chromosome 2"/>
</dbReference>
<sequence length="213" mass="23189">MVTIPALAAAAATAAATAVVVAASVSSAVAQARSTETNFAQALTWTGAGTCAGKPPRSAFECYRPRSPLSLKARARALVMTDEDDGGYPKCSGDVIALRFERAWKRPYFNMKPSFDVKDQFGTDYQLPARFGGSCDKARAELGIAELRYGPWGSGRPTFVRLLCIMTRLVRQLRDFRCPDINTPVYKPVQLDSPFATLVTFLENVAYLYSVSV</sequence>
<name>A0ACC3C6W1_PYRYE</name>
<organism evidence="1 2">
    <name type="scientific">Pyropia yezoensis</name>
    <name type="common">Susabi-nori</name>
    <name type="synonym">Porphyra yezoensis</name>
    <dbReference type="NCBI Taxonomy" id="2788"/>
    <lineage>
        <taxon>Eukaryota</taxon>
        <taxon>Rhodophyta</taxon>
        <taxon>Bangiophyceae</taxon>
        <taxon>Bangiales</taxon>
        <taxon>Bangiaceae</taxon>
        <taxon>Pyropia</taxon>
    </lineage>
</organism>
<accession>A0ACC3C6W1</accession>
<evidence type="ECO:0000313" key="2">
    <source>
        <dbReference type="Proteomes" id="UP000798662"/>
    </source>
</evidence>
<comment type="caution">
    <text evidence="1">The sequence shown here is derived from an EMBL/GenBank/DDBJ whole genome shotgun (WGS) entry which is preliminary data.</text>
</comment>
<dbReference type="EMBL" id="CM020619">
    <property type="protein sequence ID" value="KAK1865874.1"/>
    <property type="molecule type" value="Genomic_DNA"/>
</dbReference>
<keyword evidence="2" id="KW-1185">Reference proteome</keyword>
<evidence type="ECO:0000313" key="1">
    <source>
        <dbReference type="EMBL" id="KAK1865874.1"/>
    </source>
</evidence>